<name>A0A9Q0NGM3_9DIPT</name>
<proteinExistence type="inferred from homology"/>
<evidence type="ECO:0000259" key="7">
    <source>
        <dbReference type="Pfam" id="PF00107"/>
    </source>
</evidence>
<evidence type="ECO:0000313" key="9">
    <source>
        <dbReference type="EMBL" id="KAJ6649934.1"/>
    </source>
</evidence>
<dbReference type="InterPro" id="IPR002328">
    <property type="entry name" value="ADH_Zn_CS"/>
</dbReference>
<dbReference type="FunFam" id="3.40.50.720:FF:000003">
    <property type="entry name" value="S-(hydroxymethyl)glutathione dehydrogenase"/>
    <property type="match status" value="1"/>
</dbReference>
<evidence type="ECO:0000256" key="1">
    <source>
        <dbReference type="ARBA" id="ARBA00001947"/>
    </source>
</evidence>
<dbReference type="SUPFAM" id="SSF50129">
    <property type="entry name" value="GroES-like"/>
    <property type="match status" value="2"/>
</dbReference>
<dbReference type="PANTHER" id="PTHR43880:SF12">
    <property type="entry name" value="ALCOHOL DEHYDROGENASE CLASS-3"/>
    <property type="match status" value="1"/>
</dbReference>
<protein>
    <submittedName>
        <fullName evidence="9">Alcohol dehydrogenase class-3 chain L</fullName>
    </submittedName>
</protein>
<feature type="domain" description="Alcohol dehydrogenase-like C-terminal" evidence="7">
    <location>
        <begin position="204"/>
        <end position="332"/>
    </location>
</feature>
<dbReference type="AlphaFoldDB" id="A0A9Q0NGM3"/>
<organism evidence="9 10">
    <name type="scientific">Pseudolycoriella hygida</name>
    <dbReference type="NCBI Taxonomy" id="35572"/>
    <lineage>
        <taxon>Eukaryota</taxon>
        <taxon>Metazoa</taxon>
        <taxon>Ecdysozoa</taxon>
        <taxon>Arthropoda</taxon>
        <taxon>Hexapoda</taxon>
        <taxon>Insecta</taxon>
        <taxon>Pterygota</taxon>
        <taxon>Neoptera</taxon>
        <taxon>Endopterygota</taxon>
        <taxon>Diptera</taxon>
        <taxon>Nematocera</taxon>
        <taxon>Sciaroidea</taxon>
        <taxon>Sciaridae</taxon>
        <taxon>Pseudolycoriella</taxon>
    </lineage>
</organism>
<keyword evidence="4" id="KW-0560">Oxidoreductase</keyword>
<dbReference type="OrthoDB" id="417550at2759"/>
<accession>A0A9Q0NGM3</accession>
<dbReference type="GO" id="GO:0046294">
    <property type="term" value="P:formaldehyde catabolic process"/>
    <property type="evidence" value="ECO:0007669"/>
    <property type="project" value="TreeGrafter"/>
</dbReference>
<reference evidence="9" key="1">
    <citation type="submission" date="2022-07" db="EMBL/GenBank/DDBJ databases">
        <authorList>
            <person name="Trinca V."/>
            <person name="Uliana J.V.C."/>
            <person name="Torres T.T."/>
            <person name="Ward R.J."/>
            <person name="Monesi N."/>
        </authorList>
    </citation>
    <scope>NUCLEOTIDE SEQUENCE</scope>
    <source>
        <strain evidence="9">HSMRA1968</strain>
        <tissue evidence="9">Whole embryos</tissue>
    </source>
</reference>
<feature type="domain" description="Alcohol dehydrogenase-like N-terminal" evidence="8">
    <location>
        <begin position="35"/>
        <end position="161"/>
    </location>
</feature>
<keyword evidence="2 6" id="KW-0479">Metal-binding</keyword>
<dbReference type="SUPFAM" id="SSF51735">
    <property type="entry name" value="NAD(P)-binding Rossmann-fold domains"/>
    <property type="match status" value="1"/>
</dbReference>
<dbReference type="Gene3D" id="3.40.50.720">
    <property type="entry name" value="NAD(P)-binding Rossmann-like Domain"/>
    <property type="match status" value="1"/>
</dbReference>
<comment type="similarity">
    <text evidence="6">Belongs to the zinc-containing alcohol dehydrogenase family.</text>
</comment>
<dbReference type="Gene3D" id="3.90.180.10">
    <property type="entry name" value="Medium-chain alcohol dehydrogenases, catalytic domain"/>
    <property type="match status" value="1"/>
</dbReference>
<evidence type="ECO:0000256" key="3">
    <source>
        <dbReference type="ARBA" id="ARBA00022833"/>
    </source>
</evidence>
<gene>
    <name evidence="9" type="primary">ADHL_0</name>
    <name evidence="9" type="ORF">Bhyg_05176</name>
</gene>
<evidence type="ECO:0000259" key="8">
    <source>
        <dbReference type="Pfam" id="PF08240"/>
    </source>
</evidence>
<dbReference type="InterPro" id="IPR013149">
    <property type="entry name" value="ADH-like_C"/>
</dbReference>
<dbReference type="InterPro" id="IPR013154">
    <property type="entry name" value="ADH-like_N"/>
</dbReference>
<evidence type="ECO:0000256" key="2">
    <source>
        <dbReference type="ARBA" id="ARBA00022723"/>
    </source>
</evidence>
<dbReference type="Proteomes" id="UP001151699">
    <property type="component" value="Chromosome A"/>
</dbReference>
<dbReference type="PANTHER" id="PTHR43880">
    <property type="entry name" value="ALCOHOL DEHYDROGENASE"/>
    <property type="match status" value="1"/>
</dbReference>
<evidence type="ECO:0000256" key="5">
    <source>
        <dbReference type="ARBA" id="ARBA00023027"/>
    </source>
</evidence>
<dbReference type="GO" id="GO:0005829">
    <property type="term" value="C:cytosol"/>
    <property type="evidence" value="ECO:0007669"/>
    <property type="project" value="TreeGrafter"/>
</dbReference>
<evidence type="ECO:0000256" key="4">
    <source>
        <dbReference type="ARBA" id="ARBA00023002"/>
    </source>
</evidence>
<dbReference type="Pfam" id="PF08240">
    <property type="entry name" value="ADH_N"/>
    <property type="match status" value="1"/>
</dbReference>
<keyword evidence="5" id="KW-0520">NAD</keyword>
<evidence type="ECO:0000256" key="6">
    <source>
        <dbReference type="RuleBase" id="RU361277"/>
    </source>
</evidence>
<dbReference type="PROSITE" id="PS00059">
    <property type="entry name" value="ADH_ZINC"/>
    <property type="match status" value="1"/>
</dbReference>
<sequence length="377" mass="40665">MVMSQGKVITCRAAVCWNAGEKLKIEKIQVEPPSKNEVRVKIMTTSLCFSDVSGAEGKFEKLYPIVLGHEGTGIVESVGEGVTEFAAGDTVIPLFMPQCKKCSVCRHKTANVCLEFAKGFKGFMADGTTRMSCNGQPIYHFVGCSTFSEYAVIDVVHLCKINPEAPLDKVCIYSCGFLTGYGSVFNNSQVEKGSSCAVWGIGTIGLAVIMGCKAAGADKIIAIDINPSKFNIAKEFGATEVINPRDLTVPTDQHLMVTYGGIDHTFECIGSIQTMKEAFGATSFGYGTCVLLGVTPSGQELGVLPMHCQLGRSLKGSFFGGYKSKDSVPQLVQQYMDGELATDKIITHNLTLVDINKAFDLLKNGLSLRTVIHHEHE</sequence>
<dbReference type="FunFam" id="3.90.180.10:FF:000067">
    <property type="entry name" value="alcohol dehydrogenase 1-like isoform X1"/>
    <property type="match status" value="1"/>
</dbReference>
<comment type="cofactor">
    <cofactor evidence="1 6">
        <name>Zn(2+)</name>
        <dbReference type="ChEBI" id="CHEBI:29105"/>
    </cofactor>
</comment>
<dbReference type="InterPro" id="IPR011032">
    <property type="entry name" value="GroES-like_sf"/>
</dbReference>
<dbReference type="EMBL" id="WJQU01000001">
    <property type="protein sequence ID" value="KAJ6649934.1"/>
    <property type="molecule type" value="Genomic_DNA"/>
</dbReference>
<dbReference type="Pfam" id="PF00107">
    <property type="entry name" value="ADH_zinc_N"/>
    <property type="match status" value="1"/>
</dbReference>
<evidence type="ECO:0000313" key="10">
    <source>
        <dbReference type="Proteomes" id="UP001151699"/>
    </source>
</evidence>
<dbReference type="GO" id="GO:0008270">
    <property type="term" value="F:zinc ion binding"/>
    <property type="evidence" value="ECO:0007669"/>
    <property type="project" value="InterPro"/>
</dbReference>
<keyword evidence="3 6" id="KW-0862">Zinc</keyword>
<dbReference type="InterPro" id="IPR036291">
    <property type="entry name" value="NAD(P)-bd_dom_sf"/>
</dbReference>
<dbReference type="GO" id="GO:0051903">
    <property type="term" value="F:S-(hydroxymethyl)glutathione dehydrogenase [NAD(P)+] activity"/>
    <property type="evidence" value="ECO:0007669"/>
    <property type="project" value="TreeGrafter"/>
</dbReference>
<keyword evidence="10" id="KW-1185">Reference proteome</keyword>
<comment type="caution">
    <text evidence="9">The sequence shown here is derived from an EMBL/GenBank/DDBJ whole genome shotgun (WGS) entry which is preliminary data.</text>
</comment>